<evidence type="ECO:0000313" key="2">
    <source>
        <dbReference type="Proteomes" id="UP000256345"/>
    </source>
</evidence>
<evidence type="ECO:0000313" key="1">
    <source>
        <dbReference type="EMBL" id="REG27304.1"/>
    </source>
</evidence>
<organism evidence="1 2">
    <name type="scientific">Archangium gephyra</name>
    <dbReference type="NCBI Taxonomy" id="48"/>
    <lineage>
        <taxon>Bacteria</taxon>
        <taxon>Pseudomonadati</taxon>
        <taxon>Myxococcota</taxon>
        <taxon>Myxococcia</taxon>
        <taxon>Myxococcales</taxon>
        <taxon>Cystobacterineae</taxon>
        <taxon>Archangiaceae</taxon>
        <taxon>Archangium</taxon>
    </lineage>
</organism>
<comment type="caution">
    <text evidence="1">The sequence shown here is derived from an EMBL/GenBank/DDBJ whole genome shotgun (WGS) entry which is preliminary data.</text>
</comment>
<proteinExistence type="predicted"/>
<name>A0ABX9JUL6_9BACT</name>
<evidence type="ECO:0008006" key="3">
    <source>
        <dbReference type="Google" id="ProtNLM"/>
    </source>
</evidence>
<dbReference type="EMBL" id="QUMU01000010">
    <property type="protein sequence ID" value="REG27304.1"/>
    <property type="molecule type" value="Genomic_DNA"/>
</dbReference>
<dbReference type="Proteomes" id="UP000256345">
    <property type="component" value="Unassembled WGS sequence"/>
</dbReference>
<sequence>MSSIARKLMNSSRRWGWGLLAVTLAACGTTVAPPVEEGELSVAEQELDGECTADWSANPCTVADSAACGTGDPGVDTYNSPNNCELGGMKCDPRPRLCNRNTKTYWFTAMAPLSVYDNHGAVLGNVTTGTKLRINLGTRRTLSSVYSNYMVMGFSVPTSNGAISGWVRPDLLDAGATNILNWIGSNYRPAPDPGGTYSNWYIIPSNNTPYAGLHVTNDCPAGNMAEHYLGRNGRINLITNLPGKGSPTKAVYPNTTRLNFKRAQVQHSVSMPLYNCSSGSAVRVSATLDFVYGYVDSGHFGWIALPNLTTTP</sequence>
<keyword evidence="2" id="KW-1185">Reference proteome</keyword>
<accession>A0ABX9JUL6</accession>
<dbReference type="PROSITE" id="PS51257">
    <property type="entry name" value="PROKAR_LIPOPROTEIN"/>
    <property type="match status" value="1"/>
</dbReference>
<reference evidence="1 2" key="1">
    <citation type="submission" date="2018-08" db="EMBL/GenBank/DDBJ databases">
        <title>Genomic Encyclopedia of Archaeal and Bacterial Type Strains, Phase II (KMG-II): from individual species to whole genera.</title>
        <authorList>
            <person name="Goeker M."/>
        </authorList>
    </citation>
    <scope>NUCLEOTIDE SEQUENCE [LARGE SCALE GENOMIC DNA]</scope>
    <source>
        <strain evidence="1 2">DSM 2261</strain>
    </source>
</reference>
<gene>
    <name evidence="1" type="ORF">ATI61_110311</name>
</gene>
<protein>
    <recommendedName>
        <fullName evidence="3">Lipoprotein</fullName>
    </recommendedName>
</protein>